<reference evidence="1 2" key="1">
    <citation type="journal article" date="2019" name="Int. J. Syst. Evol. Microbiol.">
        <title>The Global Catalogue of Microorganisms (GCM) 10K type strain sequencing project: providing services to taxonomists for standard genome sequencing and annotation.</title>
        <authorList>
            <consortium name="The Broad Institute Genomics Platform"/>
            <consortium name="The Broad Institute Genome Sequencing Center for Infectious Disease"/>
            <person name="Wu L."/>
            <person name="Ma J."/>
        </authorList>
    </citation>
    <scope>NUCLEOTIDE SEQUENCE [LARGE SCALE GENOMIC DNA]</scope>
    <source>
        <strain evidence="1 2">GX26</strain>
    </source>
</reference>
<evidence type="ECO:0008006" key="3">
    <source>
        <dbReference type="Google" id="ProtNLM"/>
    </source>
</evidence>
<comment type="caution">
    <text evidence="1">The sequence shown here is derived from an EMBL/GenBank/DDBJ whole genome shotgun (WGS) entry which is preliminary data.</text>
</comment>
<organism evidence="1 2">
    <name type="scientific">Halorubellus litoreus</name>
    <dbReference type="NCBI Taxonomy" id="755308"/>
    <lineage>
        <taxon>Archaea</taxon>
        <taxon>Methanobacteriati</taxon>
        <taxon>Methanobacteriota</taxon>
        <taxon>Stenosarchaea group</taxon>
        <taxon>Halobacteria</taxon>
        <taxon>Halobacteriales</taxon>
        <taxon>Halorubellaceae</taxon>
        <taxon>Halorubellus</taxon>
    </lineage>
</organism>
<evidence type="ECO:0000313" key="1">
    <source>
        <dbReference type="EMBL" id="MFC6954960.1"/>
    </source>
</evidence>
<dbReference type="EMBL" id="JBHSXN010000004">
    <property type="protein sequence ID" value="MFC6954960.1"/>
    <property type="molecule type" value="Genomic_DNA"/>
</dbReference>
<evidence type="ECO:0000313" key="2">
    <source>
        <dbReference type="Proteomes" id="UP001596395"/>
    </source>
</evidence>
<dbReference type="AlphaFoldDB" id="A0ABD5VHZ6"/>
<sequence length="203" mass="21602">MTDTTDEVLLVETVAALATLHEHWLEDAGHAVTRPASTSHIADITDTGAAVAICDRSILEAVTDTATAPTTRHTQSPPRLILCINRLCDPDVVDLPFDDYVEKPVRRPVLLDTVDRVLARDTYADVVHRFASTVNRLALVIDHEHSTPTGSSEPAAALAADLRELAPAVTDGAHALTATDIDRLFAPGTAATIAHNPADAVDP</sequence>
<dbReference type="RefSeq" id="WP_336351898.1">
    <property type="nucleotide sequence ID" value="NZ_JAZAQL010000004.1"/>
</dbReference>
<dbReference type="InterPro" id="IPR011006">
    <property type="entry name" value="CheY-like_superfamily"/>
</dbReference>
<protein>
    <recommendedName>
        <fullName evidence="3">HalX domain-containing protein</fullName>
    </recommendedName>
</protein>
<accession>A0ABD5VHZ6</accession>
<dbReference type="Proteomes" id="UP001596395">
    <property type="component" value="Unassembled WGS sequence"/>
</dbReference>
<proteinExistence type="predicted"/>
<dbReference type="SUPFAM" id="SSF52172">
    <property type="entry name" value="CheY-like"/>
    <property type="match status" value="1"/>
</dbReference>
<name>A0ABD5VHZ6_9EURY</name>
<gene>
    <name evidence="1" type="ORF">ACFQGB_19010</name>
</gene>
<keyword evidence="2" id="KW-1185">Reference proteome</keyword>